<keyword evidence="2" id="KW-1185">Reference proteome</keyword>
<accession>A0A8A4ZI77</accession>
<dbReference type="Proteomes" id="UP000663937">
    <property type="component" value="Chromosome"/>
</dbReference>
<gene>
    <name evidence="1" type="ORF">J4E96_06880</name>
</gene>
<proteinExistence type="predicted"/>
<dbReference type="EMBL" id="CP071868">
    <property type="protein sequence ID" value="QTE30679.1"/>
    <property type="molecule type" value="Genomic_DNA"/>
</dbReference>
<evidence type="ECO:0000313" key="2">
    <source>
        <dbReference type="Proteomes" id="UP000663937"/>
    </source>
</evidence>
<protein>
    <submittedName>
        <fullName evidence="1">Uncharacterized protein</fullName>
    </submittedName>
</protein>
<dbReference type="AlphaFoldDB" id="A0A8A4ZI77"/>
<sequence>MSVPDDASSLEGEVGVALVLTPVANAEALAATCAVAKIRMDAVPTPVGALAVLRDRDGDAPAAAAGAISRLLRGVPVVLLERRDGQISAGRWIDGARDGDLAPGLVLGDAPEVLEDVILGSATPADLEGVVSSVGMSRLKAMRILAAAGRAHRRP</sequence>
<evidence type="ECO:0000313" key="1">
    <source>
        <dbReference type="EMBL" id="QTE30679.1"/>
    </source>
</evidence>
<dbReference type="KEGG" id="psic:J4E96_06880"/>
<name>A0A8A4ZI77_9MICO</name>
<organism evidence="1 2">
    <name type="scientific">Pengzhenrongella sicca</name>
    <dbReference type="NCBI Taxonomy" id="2819238"/>
    <lineage>
        <taxon>Bacteria</taxon>
        <taxon>Bacillati</taxon>
        <taxon>Actinomycetota</taxon>
        <taxon>Actinomycetes</taxon>
        <taxon>Micrococcales</taxon>
        <taxon>Pengzhenrongella</taxon>
    </lineage>
</organism>
<reference evidence="1" key="1">
    <citation type="submission" date="2021-03" db="EMBL/GenBank/DDBJ databases">
        <title>Pengzhenrongella sicca gen. nov., sp. nov., a new member of suborder Micrococcineae isolated from High-Arctic tundra soil.</title>
        <authorList>
            <person name="Peng F."/>
        </authorList>
    </citation>
    <scope>NUCLEOTIDE SEQUENCE</scope>
    <source>
        <strain evidence="1">LRZ-2</strain>
    </source>
</reference>
<dbReference type="RefSeq" id="WP_227425035.1">
    <property type="nucleotide sequence ID" value="NZ_CP071868.1"/>
</dbReference>